<dbReference type="InParanoid" id="W0REB0"/>
<dbReference type="PATRIC" id="fig|861299.3.peg.1148"/>
<dbReference type="OrthoDB" id="9791588at2"/>
<dbReference type="EMBL" id="CP007128">
    <property type="protein sequence ID" value="AHG88670.1"/>
    <property type="molecule type" value="Genomic_DNA"/>
</dbReference>
<dbReference type="PANTHER" id="PTHR42770:SF7">
    <property type="entry name" value="MEMBRANE PROTEIN"/>
    <property type="match status" value="1"/>
</dbReference>
<feature type="transmembrane region" description="Helical" evidence="6">
    <location>
        <begin position="280"/>
        <end position="303"/>
    </location>
</feature>
<dbReference type="Gene3D" id="1.20.1740.10">
    <property type="entry name" value="Amino acid/polyamine transporter I"/>
    <property type="match status" value="1"/>
</dbReference>
<dbReference type="GO" id="GO:0005886">
    <property type="term" value="C:plasma membrane"/>
    <property type="evidence" value="ECO:0007669"/>
    <property type="project" value="UniProtKB-SubCell"/>
</dbReference>
<keyword evidence="2" id="KW-1003">Cell membrane</keyword>
<feature type="transmembrane region" description="Helical" evidence="6">
    <location>
        <begin position="50"/>
        <end position="71"/>
    </location>
</feature>
<evidence type="ECO:0000313" key="8">
    <source>
        <dbReference type="Proteomes" id="UP000019151"/>
    </source>
</evidence>
<gene>
    <name evidence="7" type="ORF">J421_1133</name>
</gene>
<keyword evidence="3 6" id="KW-0812">Transmembrane</keyword>
<protein>
    <submittedName>
        <fullName evidence="7">Amino acid permease-associated region</fullName>
    </submittedName>
</protein>
<dbReference type="InterPro" id="IPR002293">
    <property type="entry name" value="AA/rel_permease1"/>
</dbReference>
<evidence type="ECO:0000256" key="5">
    <source>
        <dbReference type="ARBA" id="ARBA00023136"/>
    </source>
</evidence>
<dbReference type="Proteomes" id="UP000019151">
    <property type="component" value="Chromosome"/>
</dbReference>
<dbReference type="InterPro" id="IPR050367">
    <property type="entry name" value="APC_superfamily"/>
</dbReference>
<evidence type="ECO:0000256" key="1">
    <source>
        <dbReference type="ARBA" id="ARBA00004651"/>
    </source>
</evidence>
<organism evidence="7 8">
    <name type="scientific">Gemmatirosa kalamazoonensis</name>
    <dbReference type="NCBI Taxonomy" id="861299"/>
    <lineage>
        <taxon>Bacteria</taxon>
        <taxon>Pseudomonadati</taxon>
        <taxon>Gemmatimonadota</taxon>
        <taxon>Gemmatimonadia</taxon>
        <taxon>Gemmatimonadales</taxon>
        <taxon>Gemmatimonadaceae</taxon>
        <taxon>Gemmatirosa</taxon>
    </lineage>
</organism>
<dbReference type="Pfam" id="PF13520">
    <property type="entry name" value="AA_permease_2"/>
    <property type="match status" value="1"/>
</dbReference>
<feature type="transmembrane region" description="Helical" evidence="6">
    <location>
        <begin position="379"/>
        <end position="399"/>
    </location>
</feature>
<accession>W0REB0</accession>
<feature type="transmembrane region" description="Helical" evidence="6">
    <location>
        <begin position="169"/>
        <end position="191"/>
    </location>
</feature>
<feature type="transmembrane region" description="Helical" evidence="6">
    <location>
        <begin position="92"/>
        <end position="116"/>
    </location>
</feature>
<name>W0REB0_9BACT</name>
<keyword evidence="5 6" id="KW-0472">Membrane</keyword>
<sequence>MTATEVRGVERHSAALRKELGLTDLVLTQILYVVGLSWVGTAAKLGTAQIAFWLAAMALFYLPQAAVVVHLSRRFPLEGGLYQWAKLGLGGAVAFLVAWNLWIYAIVLLGAFGIQVANAAIYAAGPTAAWLSGNRAFMGAVSGVLLAALVLVSIRGLSLSKWVHNVGSVLLLGAFALLVALPFIGLARGTLRSYHPFGMTAPALTLFNLNVFSKLAVGGLSGFEYAAVLAGEARDAERTIARSVIVAVPVIALMFMLGTSSVLALVPIDRIDLVGPIPQAFRAGFGALGGALGVVIPFAVFAVTARTIANSSVLFTATTRMPMVTGWDDLMPGWFARLHPRFRTPVNSILFVGACALVFCAAGMAGVGEQEAFQLLDNAAGIFYGLTYLVLFAVPLVGLRAAGRAPWWLRAAALAGFATSALYVVLSVVPIVAVESRLAFALKIGGLVMAANLLGATLYVRARRRAAAHIESVSRGDAENAETDKDPLQFSAYSASPRELDQPPRVTVHD</sequence>
<evidence type="ECO:0000256" key="3">
    <source>
        <dbReference type="ARBA" id="ARBA00022692"/>
    </source>
</evidence>
<reference evidence="7 8" key="1">
    <citation type="journal article" date="2014" name="Genome Announc.">
        <title>Genome Sequence and Methylome of Soil Bacterium Gemmatirosa kalamazoonensis KBS708T, a Member of the Rarely Cultivated Gemmatimonadetes Phylum.</title>
        <authorList>
            <person name="Debruyn J.M."/>
            <person name="Radosevich M."/>
            <person name="Wommack K.E."/>
            <person name="Polson S.W."/>
            <person name="Hauser L.J."/>
            <person name="Fawaz M.N."/>
            <person name="Korlach J."/>
            <person name="Tsai Y.C."/>
        </authorList>
    </citation>
    <scope>NUCLEOTIDE SEQUENCE [LARGE SCALE GENOMIC DNA]</scope>
    <source>
        <strain evidence="7 8">KBS708</strain>
    </source>
</reference>
<dbReference type="GO" id="GO:0022857">
    <property type="term" value="F:transmembrane transporter activity"/>
    <property type="evidence" value="ECO:0007669"/>
    <property type="project" value="InterPro"/>
</dbReference>
<proteinExistence type="predicted"/>
<dbReference type="KEGG" id="gba:J421_1133"/>
<feature type="transmembrane region" description="Helical" evidence="6">
    <location>
        <begin position="243"/>
        <end position="268"/>
    </location>
</feature>
<dbReference type="PANTHER" id="PTHR42770">
    <property type="entry name" value="AMINO ACID TRANSPORTER-RELATED"/>
    <property type="match status" value="1"/>
</dbReference>
<dbReference type="PIRSF" id="PIRSF006060">
    <property type="entry name" value="AA_transporter"/>
    <property type="match status" value="1"/>
</dbReference>
<feature type="transmembrane region" description="Helical" evidence="6">
    <location>
        <begin position="346"/>
        <end position="367"/>
    </location>
</feature>
<feature type="transmembrane region" description="Helical" evidence="6">
    <location>
        <begin position="20"/>
        <end position="38"/>
    </location>
</feature>
<feature type="transmembrane region" description="Helical" evidence="6">
    <location>
        <begin position="211"/>
        <end position="231"/>
    </location>
</feature>
<keyword evidence="8" id="KW-1185">Reference proteome</keyword>
<dbReference type="eggNOG" id="COG0531">
    <property type="taxonomic scope" value="Bacteria"/>
</dbReference>
<comment type="subcellular location">
    <subcellularLocation>
        <location evidence="1">Cell membrane</location>
        <topology evidence="1">Multi-pass membrane protein</topology>
    </subcellularLocation>
</comment>
<dbReference type="RefSeq" id="WP_025410195.1">
    <property type="nucleotide sequence ID" value="NZ_CP007128.1"/>
</dbReference>
<feature type="transmembrane region" description="Helical" evidence="6">
    <location>
        <begin position="411"/>
        <end position="434"/>
    </location>
</feature>
<feature type="transmembrane region" description="Helical" evidence="6">
    <location>
        <begin position="440"/>
        <end position="460"/>
    </location>
</feature>
<evidence type="ECO:0000256" key="2">
    <source>
        <dbReference type="ARBA" id="ARBA00022475"/>
    </source>
</evidence>
<dbReference type="AlphaFoldDB" id="W0REB0"/>
<evidence type="ECO:0000256" key="4">
    <source>
        <dbReference type="ARBA" id="ARBA00022989"/>
    </source>
</evidence>
<evidence type="ECO:0000256" key="6">
    <source>
        <dbReference type="SAM" id="Phobius"/>
    </source>
</evidence>
<feature type="transmembrane region" description="Helical" evidence="6">
    <location>
        <begin position="136"/>
        <end position="157"/>
    </location>
</feature>
<keyword evidence="4 6" id="KW-1133">Transmembrane helix</keyword>
<evidence type="ECO:0000313" key="7">
    <source>
        <dbReference type="EMBL" id="AHG88670.1"/>
    </source>
</evidence>
<dbReference type="STRING" id="861299.J421_1133"/>
<dbReference type="HOGENOM" id="CLU_533967_0_0_0"/>